<dbReference type="PANTHER" id="PTHR34388:SF1">
    <property type="entry name" value="DNA POLYMERASE III SUBUNIT DELTA"/>
    <property type="match status" value="1"/>
</dbReference>
<dbReference type="PANTHER" id="PTHR34388">
    <property type="entry name" value="DNA POLYMERASE III SUBUNIT DELTA"/>
    <property type="match status" value="1"/>
</dbReference>
<name>A0A3B0T1S6_9ZZZZ</name>
<dbReference type="Gene3D" id="1.20.272.10">
    <property type="match status" value="1"/>
</dbReference>
<dbReference type="GO" id="GO:0006261">
    <property type="term" value="P:DNA-templated DNA replication"/>
    <property type="evidence" value="ECO:0007669"/>
    <property type="project" value="TreeGrafter"/>
</dbReference>
<comment type="catalytic activity">
    <reaction evidence="7">
        <text>DNA(n) + a 2'-deoxyribonucleoside 5'-triphosphate = DNA(n+1) + diphosphate</text>
        <dbReference type="Rhea" id="RHEA:22508"/>
        <dbReference type="Rhea" id="RHEA-COMP:17339"/>
        <dbReference type="Rhea" id="RHEA-COMP:17340"/>
        <dbReference type="ChEBI" id="CHEBI:33019"/>
        <dbReference type="ChEBI" id="CHEBI:61560"/>
        <dbReference type="ChEBI" id="CHEBI:173112"/>
        <dbReference type="EC" id="2.7.7.7"/>
    </reaction>
</comment>
<evidence type="ECO:0000256" key="6">
    <source>
        <dbReference type="ARBA" id="ARBA00034754"/>
    </source>
</evidence>
<sequence length="327" mass="35665">MAWHGIIGPREAGASERERMLAQAAEIFEREGVESPERVDVPAKGAPAADDGTALRDPVRAIVPALQSGSLFGGRTGVLVVDAHQLLKAEIDAIVEILTNADPDQAVAVFTATGTLPAPIKKMVSASGEVLTVKSITERDAAAWISEYAKGHGLRIDQAARSELLQTFGSNTSQMRNAIDQLAVTDTVISADDVKERFTNRPDEPMWFLGDAVMSGDQSQSLRRLSDFLEHQHPLVLLSYLEGEVRKRSLAAIAPDYDSYVAWAKANPRSWATKKIWESRTRANGAALAKSVRAISKADLVIKTQPEATHRVTLERLTVAMCRWMSR</sequence>
<dbReference type="AlphaFoldDB" id="A0A3B0T1S6"/>
<gene>
    <name evidence="9" type="ORF">MNBD_ACTINO01-1237</name>
</gene>
<organism evidence="9">
    <name type="scientific">hydrothermal vent metagenome</name>
    <dbReference type="NCBI Taxonomy" id="652676"/>
    <lineage>
        <taxon>unclassified sequences</taxon>
        <taxon>metagenomes</taxon>
        <taxon>ecological metagenomes</taxon>
    </lineage>
</organism>
<keyword evidence="4" id="KW-0235">DNA replication</keyword>
<proteinExistence type="inferred from homology"/>
<evidence type="ECO:0000256" key="5">
    <source>
        <dbReference type="ARBA" id="ARBA00022932"/>
    </source>
</evidence>
<dbReference type="NCBIfam" id="TIGR01128">
    <property type="entry name" value="holA"/>
    <property type="match status" value="1"/>
</dbReference>
<evidence type="ECO:0000256" key="3">
    <source>
        <dbReference type="ARBA" id="ARBA00022695"/>
    </source>
</evidence>
<accession>A0A3B0T1S6</accession>
<protein>
    <recommendedName>
        <fullName evidence="1">DNA-directed DNA polymerase</fullName>
        <ecNumber evidence="1">2.7.7.7</ecNumber>
    </recommendedName>
</protein>
<dbReference type="SUPFAM" id="SSF48019">
    <property type="entry name" value="post-AAA+ oligomerization domain-like"/>
    <property type="match status" value="1"/>
</dbReference>
<evidence type="ECO:0000256" key="7">
    <source>
        <dbReference type="ARBA" id="ARBA00049244"/>
    </source>
</evidence>
<dbReference type="EC" id="2.7.7.7" evidence="1"/>
<evidence type="ECO:0000256" key="4">
    <source>
        <dbReference type="ARBA" id="ARBA00022705"/>
    </source>
</evidence>
<reference evidence="9" key="1">
    <citation type="submission" date="2018-06" db="EMBL/GenBank/DDBJ databases">
        <authorList>
            <person name="Zhirakovskaya E."/>
        </authorList>
    </citation>
    <scope>NUCLEOTIDE SEQUENCE</scope>
</reference>
<keyword evidence="5" id="KW-0239">DNA-directed DNA polymerase</keyword>
<dbReference type="EMBL" id="UOEI01000295">
    <property type="protein sequence ID" value="VAW00906.1"/>
    <property type="molecule type" value="Genomic_DNA"/>
</dbReference>
<evidence type="ECO:0000256" key="8">
    <source>
        <dbReference type="SAM" id="MobiDB-lite"/>
    </source>
</evidence>
<dbReference type="InterPro" id="IPR005790">
    <property type="entry name" value="DNA_polIII_delta"/>
</dbReference>
<dbReference type="SUPFAM" id="SSF52540">
    <property type="entry name" value="P-loop containing nucleoside triphosphate hydrolases"/>
    <property type="match status" value="1"/>
</dbReference>
<dbReference type="Gene3D" id="1.10.8.60">
    <property type="match status" value="1"/>
</dbReference>
<dbReference type="GO" id="GO:0009360">
    <property type="term" value="C:DNA polymerase III complex"/>
    <property type="evidence" value="ECO:0007669"/>
    <property type="project" value="TreeGrafter"/>
</dbReference>
<evidence type="ECO:0000256" key="1">
    <source>
        <dbReference type="ARBA" id="ARBA00012417"/>
    </source>
</evidence>
<dbReference type="InterPro" id="IPR008921">
    <property type="entry name" value="DNA_pol3_clamp-load_cplx_C"/>
</dbReference>
<keyword evidence="3" id="KW-0548">Nucleotidyltransferase</keyword>
<feature type="compositionally biased region" description="Basic and acidic residues" evidence="8">
    <location>
        <begin position="32"/>
        <end position="41"/>
    </location>
</feature>
<dbReference type="GO" id="GO:0003677">
    <property type="term" value="F:DNA binding"/>
    <property type="evidence" value="ECO:0007669"/>
    <property type="project" value="InterPro"/>
</dbReference>
<comment type="similarity">
    <text evidence="6">Belongs to the DNA polymerase HolA subunit family.</text>
</comment>
<keyword evidence="2" id="KW-0808">Transferase</keyword>
<evidence type="ECO:0000256" key="2">
    <source>
        <dbReference type="ARBA" id="ARBA00022679"/>
    </source>
</evidence>
<evidence type="ECO:0000313" key="9">
    <source>
        <dbReference type="EMBL" id="VAW00906.1"/>
    </source>
</evidence>
<dbReference type="GO" id="GO:0003887">
    <property type="term" value="F:DNA-directed DNA polymerase activity"/>
    <property type="evidence" value="ECO:0007669"/>
    <property type="project" value="UniProtKB-KW"/>
</dbReference>
<feature type="region of interest" description="Disordered" evidence="8">
    <location>
        <begin position="32"/>
        <end position="51"/>
    </location>
</feature>
<dbReference type="InterPro" id="IPR027417">
    <property type="entry name" value="P-loop_NTPase"/>
</dbReference>